<dbReference type="EMBL" id="LT629758">
    <property type="protein sequence ID" value="SDT72465.1"/>
    <property type="molecule type" value="Genomic_DNA"/>
</dbReference>
<keyword evidence="3" id="KW-0067">ATP-binding</keyword>
<gene>
    <name evidence="3" type="ORF">SAMN04489716_6416</name>
</gene>
<keyword evidence="1" id="KW-0812">Transmembrane</keyword>
<dbReference type="RefSeq" id="WP_092549509.1">
    <property type="nucleotide sequence ID" value="NZ_BOMJ01000012.1"/>
</dbReference>
<keyword evidence="3" id="KW-0347">Helicase</keyword>
<sequence length="128" mass="12528">MRGLERDDRGAASVFVLAVGLVVVLVGVAGATVGAARVARHQAGNAADFGALAGAGHTIEGQAAACAVADRYVRANGARMTGCAVTGLEIVVRTSVRFGSFPAGAEAAARAGPVSSVVGGVLESPVGR</sequence>
<dbReference type="InterPro" id="IPR021202">
    <property type="entry name" value="Rv3654c-like"/>
</dbReference>
<name>A0A1H2CPL3_9ACTN</name>
<dbReference type="STRING" id="113562.SAMN04489716_6416"/>
<proteinExistence type="predicted"/>
<dbReference type="Proteomes" id="UP000198688">
    <property type="component" value="Chromosome I"/>
</dbReference>
<keyword evidence="3" id="KW-0547">Nucleotide-binding</keyword>
<reference evidence="3 4" key="1">
    <citation type="submission" date="2016-10" db="EMBL/GenBank/DDBJ databases">
        <authorList>
            <person name="de Groot N.N."/>
        </authorList>
    </citation>
    <scope>NUCLEOTIDE SEQUENCE [LARGE SCALE GENOMIC DNA]</scope>
    <source>
        <strain evidence="3 4">DSM 43941</strain>
    </source>
</reference>
<protein>
    <submittedName>
        <fullName evidence="3">Helicase/secretion neighborhood TadE-like protein</fullName>
    </submittedName>
</protein>
<dbReference type="GO" id="GO:0004386">
    <property type="term" value="F:helicase activity"/>
    <property type="evidence" value="ECO:0007669"/>
    <property type="project" value="UniProtKB-KW"/>
</dbReference>
<evidence type="ECO:0000313" key="4">
    <source>
        <dbReference type="Proteomes" id="UP000198688"/>
    </source>
</evidence>
<feature type="transmembrane region" description="Helical" evidence="1">
    <location>
        <begin position="12"/>
        <end position="36"/>
    </location>
</feature>
<accession>A0A1H2CPL3</accession>
<feature type="domain" description="Putative Flp pilus-assembly TadG-like N-terminal" evidence="2">
    <location>
        <begin position="10"/>
        <end position="56"/>
    </location>
</feature>
<organism evidence="3 4">
    <name type="scientific">Actinoplanes derwentensis</name>
    <dbReference type="NCBI Taxonomy" id="113562"/>
    <lineage>
        <taxon>Bacteria</taxon>
        <taxon>Bacillati</taxon>
        <taxon>Actinomycetota</taxon>
        <taxon>Actinomycetes</taxon>
        <taxon>Micromonosporales</taxon>
        <taxon>Micromonosporaceae</taxon>
        <taxon>Actinoplanes</taxon>
    </lineage>
</organism>
<evidence type="ECO:0000256" key="1">
    <source>
        <dbReference type="SAM" id="Phobius"/>
    </source>
</evidence>
<keyword evidence="1" id="KW-1133">Transmembrane helix</keyword>
<keyword evidence="1" id="KW-0472">Membrane</keyword>
<keyword evidence="3" id="KW-0378">Hydrolase</keyword>
<dbReference type="NCBIfam" id="TIGR03816">
    <property type="entry name" value="tadE_like_DECH"/>
    <property type="match status" value="1"/>
</dbReference>
<evidence type="ECO:0000313" key="3">
    <source>
        <dbReference type="EMBL" id="SDT72465.1"/>
    </source>
</evidence>
<keyword evidence="4" id="KW-1185">Reference proteome</keyword>
<evidence type="ECO:0000259" key="2">
    <source>
        <dbReference type="Pfam" id="PF13400"/>
    </source>
</evidence>
<dbReference type="OrthoDB" id="3405925at2"/>
<dbReference type="AlphaFoldDB" id="A0A1H2CPL3"/>
<dbReference type="Pfam" id="PF13400">
    <property type="entry name" value="Tad"/>
    <property type="match status" value="1"/>
</dbReference>
<dbReference type="InterPro" id="IPR028087">
    <property type="entry name" value="Tad_N"/>
</dbReference>